<keyword evidence="1" id="KW-0808">Transferase</keyword>
<dbReference type="AlphaFoldDB" id="A0A939DAK0"/>
<dbReference type="Pfam" id="PF00534">
    <property type="entry name" value="Glycos_transf_1"/>
    <property type="match status" value="1"/>
</dbReference>
<dbReference type="EMBL" id="JAFJZZ010000006">
    <property type="protein sequence ID" value="MBN7774067.1"/>
    <property type="molecule type" value="Genomic_DNA"/>
</dbReference>
<dbReference type="Proteomes" id="UP000664545">
    <property type="component" value="Unassembled WGS sequence"/>
</dbReference>
<dbReference type="CDD" id="cd03794">
    <property type="entry name" value="GT4_WbuB-like"/>
    <property type="match status" value="1"/>
</dbReference>
<protein>
    <submittedName>
        <fullName evidence="3">Glycosyltransferase family 4 protein</fullName>
    </submittedName>
</protein>
<evidence type="ECO:0000259" key="2">
    <source>
        <dbReference type="Pfam" id="PF00534"/>
    </source>
</evidence>
<evidence type="ECO:0000313" key="3">
    <source>
        <dbReference type="EMBL" id="MBN7774067.1"/>
    </source>
</evidence>
<keyword evidence="4" id="KW-1185">Reference proteome</keyword>
<feature type="domain" description="Glycosyl transferase family 1" evidence="2">
    <location>
        <begin position="211"/>
        <end position="379"/>
    </location>
</feature>
<organism evidence="3 4">
    <name type="scientific">Clostridium aminobutyricum</name>
    <dbReference type="NCBI Taxonomy" id="33953"/>
    <lineage>
        <taxon>Bacteria</taxon>
        <taxon>Bacillati</taxon>
        <taxon>Bacillota</taxon>
        <taxon>Clostridia</taxon>
        <taxon>Eubacteriales</taxon>
        <taxon>Clostridiaceae</taxon>
        <taxon>Clostridium</taxon>
    </lineage>
</organism>
<name>A0A939DAK0_CLOAM</name>
<evidence type="ECO:0000313" key="4">
    <source>
        <dbReference type="Proteomes" id="UP000664545"/>
    </source>
</evidence>
<dbReference type="SUPFAM" id="SSF53756">
    <property type="entry name" value="UDP-Glycosyltransferase/glycogen phosphorylase"/>
    <property type="match status" value="1"/>
</dbReference>
<dbReference type="GO" id="GO:0016757">
    <property type="term" value="F:glycosyltransferase activity"/>
    <property type="evidence" value="ECO:0007669"/>
    <property type="project" value="InterPro"/>
</dbReference>
<evidence type="ECO:0000256" key="1">
    <source>
        <dbReference type="ARBA" id="ARBA00022679"/>
    </source>
</evidence>
<reference evidence="3" key="1">
    <citation type="submission" date="2021-02" db="EMBL/GenBank/DDBJ databases">
        <title>Abyssanaerobacter marinus gen.nov., sp., nov, anaerobic bacterium isolated from the Onnuri vent field of Indian Ocean and suggestion of Mogibacteriaceae fam. nov., and proposal of reclassification of ambiguous this family's genus member.</title>
        <authorList>
            <person name="Kim Y.J."/>
            <person name="Yang J.-A."/>
        </authorList>
    </citation>
    <scope>NUCLEOTIDE SEQUENCE</scope>
    <source>
        <strain evidence="3">DSM 2634</strain>
    </source>
</reference>
<dbReference type="GO" id="GO:0009103">
    <property type="term" value="P:lipopolysaccharide biosynthetic process"/>
    <property type="evidence" value="ECO:0007669"/>
    <property type="project" value="TreeGrafter"/>
</dbReference>
<accession>A0A939DAK0</accession>
<proteinExistence type="predicted"/>
<dbReference type="RefSeq" id="WP_206582911.1">
    <property type="nucleotide sequence ID" value="NZ_JAFJZZ010000006.1"/>
</dbReference>
<dbReference type="PANTHER" id="PTHR46401:SF2">
    <property type="entry name" value="GLYCOSYLTRANSFERASE WBBK-RELATED"/>
    <property type="match status" value="1"/>
</dbReference>
<comment type="caution">
    <text evidence="3">The sequence shown here is derived from an EMBL/GenBank/DDBJ whole genome shotgun (WGS) entry which is preliminary data.</text>
</comment>
<dbReference type="Gene3D" id="3.40.50.2000">
    <property type="entry name" value="Glycogen Phosphorylase B"/>
    <property type="match status" value="2"/>
</dbReference>
<dbReference type="PANTHER" id="PTHR46401">
    <property type="entry name" value="GLYCOSYLTRANSFERASE WBBK-RELATED"/>
    <property type="match status" value="1"/>
</dbReference>
<sequence length="400" mass="46105">MNILFLMIISPQIEANPNLYTELMEEFRDEGHEVYVAAIDEKKNGRQTRISMEKGIRILHIRTGNLFNVNPIEKGLTTLSLGGLFRKGLREYYSQVKFDLVMMPTPPITFAPAMDYIKKRDGAKAYLILRDIFPQNAKDLNLMNNELLFQFFRTKEKAMYKVSDFIGCMSQGNIDYVLRHNPEVDKSKLELLPNWSKFSPEEDKTDLKIDYKAKYGIEGKFVCIFGGNIGWPQELEFLLELVMAVKERKEIVFLIVGKGIMKPKIEKIIQTENLTNVYLRDYLPKEDYDGLVAQCDVGLINLDRRFTIPNIPSKTTGYFKAGIPILASIDANTDYGKILDEAKAGLWSVTGDLETYKKNLLYFMEHPEETKQMGRNGKNYLKEYLSVTKAYNTIMRHFNG</sequence>
<gene>
    <name evidence="3" type="ORF">JYB65_11895</name>
</gene>
<dbReference type="InterPro" id="IPR001296">
    <property type="entry name" value="Glyco_trans_1"/>
</dbReference>